<dbReference type="Gene3D" id="3.30.70.20">
    <property type="match status" value="1"/>
</dbReference>
<evidence type="ECO:0000313" key="6">
    <source>
        <dbReference type="Proteomes" id="UP000051717"/>
    </source>
</evidence>
<dbReference type="EMBL" id="LJUI01000174">
    <property type="protein sequence ID" value="KPK66150.1"/>
    <property type="molecule type" value="Genomic_DNA"/>
</dbReference>
<evidence type="ECO:0000256" key="1">
    <source>
        <dbReference type="ARBA" id="ARBA00022723"/>
    </source>
</evidence>
<keyword evidence="2" id="KW-0408">Iron</keyword>
<keyword evidence="3" id="KW-0411">Iron-sulfur</keyword>
<dbReference type="Pfam" id="PF13187">
    <property type="entry name" value="Fer4_9"/>
    <property type="match status" value="1"/>
</dbReference>
<dbReference type="InterPro" id="IPR017896">
    <property type="entry name" value="4Fe4S_Fe-S-bd"/>
</dbReference>
<accession>A0A0S8FZR0</accession>
<organism evidence="5 6">
    <name type="scientific">candidate division TA06 bacterium SM23_40</name>
    <dbReference type="NCBI Taxonomy" id="1703774"/>
    <lineage>
        <taxon>Bacteria</taxon>
        <taxon>Bacteria division TA06</taxon>
    </lineage>
</organism>
<feature type="domain" description="4Fe-4S ferredoxin-type" evidence="4">
    <location>
        <begin position="151"/>
        <end position="180"/>
    </location>
</feature>
<reference evidence="5 6" key="1">
    <citation type="journal article" date="2015" name="Microbiome">
        <title>Genomic resolution of linkages in carbon, nitrogen, and sulfur cycling among widespread estuary sediment bacteria.</title>
        <authorList>
            <person name="Baker B.J."/>
            <person name="Lazar C.S."/>
            <person name="Teske A.P."/>
            <person name="Dick G.J."/>
        </authorList>
    </citation>
    <scope>NUCLEOTIDE SEQUENCE [LARGE SCALE GENOMIC DNA]</scope>
    <source>
        <strain evidence="5">SM23_40</strain>
    </source>
</reference>
<sequence>MDMQVPAMHFVCTRDEARELIRGRDRFWVSNCGCREGRGQCDRSRIDLCLVFYDDIGMSGSGGREIALADVEEIFREAETCHLVTRPFRSDDRTRVDGICFCCDDCCVYFLDPSDVCDKGRLVQESDPELCAACGACTEVCYFGARKTDDGELVVDRDRCYGCGLCVDVCPEGSIRMVHRQ</sequence>
<protein>
    <recommendedName>
        <fullName evidence="4">4Fe-4S ferredoxin-type domain-containing protein</fullName>
    </recommendedName>
</protein>
<dbReference type="GO" id="GO:0051536">
    <property type="term" value="F:iron-sulfur cluster binding"/>
    <property type="evidence" value="ECO:0007669"/>
    <property type="project" value="UniProtKB-KW"/>
</dbReference>
<dbReference type="SUPFAM" id="SSF54862">
    <property type="entry name" value="4Fe-4S ferredoxins"/>
    <property type="match status" value="1"/>
</dbReference>
<evidence type="ECO:0000313" key="5">
    <source>
        <dbReference type="EMBL" id="KPK66150.1"/>
    </source>
</evidence>
<evidence type="ECO:0000256" key="2">
    <source>
        <dbReference type="ARBA" id="ARBA00023004"/>
    </source>
</evidence>
<evidence type="ECO:0000256" key="3">
    <source>
        <dbReference type="ARBA" id="ARBA00023014"/>
    </source>
</evidence>
<keyword evidence="1" id="KW-0479">Metal-binding</keyword>
<dbReference type="AlphaFoldDB" id="A0A0S8FZR0"/>
<dbReference type="GO" id="GO:0046872">
    <property type="term" value="F:metal ion binding"/>
    <property type="evidence" value="ECO:0007669"/>
    <property type="project" value="UniProtKB-KW"/>
</dbReference>
<proteinExistence type="predicted"/>
<dbReference type="InterPro" id="IPR017900">
    <property type="entry name" value="4Fe4S_Fe_S_CS"/>
</dbReference>
<gene>
    <name evidence="5" type="ORF">AMJ82_12030</name>
</gene>
<dbReference type="PROSITE" id="PS51379">
    <property type="entry name" value="4FE4S_FER_2"/>
    <property type="match status" value="2"/>
</dbReference>
<dbReference type="PROSITE" id="PS00198">
    <property type="entry name" value="4FE4S_FER_1"/>
    <property type="match status" value="1"/>
</dbReference>
<evidence type="ECO:0000259" key="4">
    <source>
        <dbReference type="PROSITE" id="PS51379"/>
    </source>
</evidence>
<dbReference type="Proteomes" id="UP000051717">
    <property type="component" value="Unassembled WGS sequence"/>
</dbReference>
<feature type="domain" description="4Fe-4S ferredoxin-type" evidence="4">
    <location>
        <begin position="122"/>
        <end position="150"/>
    </location>
</feature>
<name>A0A0S8FZR0_UNCT6</name>
<comment type="caution">
    <text evidence="5">The sequence shown here is derived from an EMBL/GenBank/DDBJ whole genome shotgun (WGS) entry which is preliminary data.</text>
</comment>